<dbReference type="AlphaFoldDB" id="A0A0P0F5L5"/>
<dbReference type="RefSeq" id="WP_011108819.1">
    <property type="nucleotide sequence ID" value="NZ_CAXKYD010000011.1"/>
</dbReference>
<proteinExistence type="predicted"/>
<sequence length="912" mass="103885">MKDLINKYKKICCFALISLTVHSLSAQTIVSFDTIAHCMTEQFRIYPKEKLHIHIDRSCYLPGDTLWFKAYMVNASSHIPIRLSRYVYVELVNPENETVGRAKVRPDDMNQFHGYISLPEGLPGGKYALLAYTRYMLSEKNQLVFKREVCIAMASNWETTHLKACSKTSSHEENTELQLQLWNNRQEQIPLKKVKAVCDKGKAVSVKLDKEKKIELSIRNKKVTPDACVRLDMTDVRNNTFRQYAAISTGMEDYDVTFYPEGGHLLADTPCRTAYKVLDVSGNSIDATLQLIDEQGNVMAESKTLYAGMGAFTFTPKSGKKYSVQVLNKQGIRKIFELPQVQESAYGIVVQSRKKDIQISINSALHSPHEKLLLLAHVRGKMICARWLLSDKGDIITIAKDQYPSGIVQCLLLDKNYNVLSERLGFIPYRKTIVCKMENDKNSYGKRTPVRTSLLLTDMNGNPVKGNLSVAITDKSMAVADTTHSILSTLLLSSELKGRIETPSFYLQTDNPEAEKALDLLLMIHGWKRYRLPEIIKGNFERPVMEPEKFTSLSGRLKNEKGEGKSRYDVYVRNLEFGLNRVIKLGQDGAFRVDSVEFAEGVPIGMIGKRFIRKGENYGRNKAEIILDKDQLYILSDKTVPQPFLSEISGGIQRDMVYPVGMSDYLLNQVTVKSKLLNKRLTLREIAKFKFKNMWELVDYMGVKFKYPYYTSTMKGSCKASVKIMNAWACFYKDMPLVLMINGNMHSNAGILNYLSLSDIQVISLNSIDRKKILKPYLYLWEYEQHTSVAILELVLYPGVILDPLLHLCSIEQRFKGYGKLDDIQTDVYPSGGYQEPVAFYSPKYDKGNKDNALIPDFRSTLYWNPSLQTDSSGECDFLFYSADKATTYKVVIEGLTEEGEMVYETREFEIK</sequence>
<evidence type="ECO:0000313" key="2">
    <source>
        <dbReference type="Proteomes" id="UP000436858"/>
    </source>
</evidence>
<name>A0A0P0F5L5_BACT4</name>
<dbReference type="EMBL" id="WCRY01000062">
    <property type="protein sequence ID" value="KAB4469023.1"/>
    <property type="molecule type" value="Genomic_DNA"/>
</dbReference>
<reference evidence="1 2" key="1">
    <citation type="journal article" date="2019" name="Nat. Med.">
        <title>A library of human gut bacterial isolates paired with longitudinal multiomics data enables mechanistic microbiome research.</title>
        <authorList>
            <person name="Poyet M."/>
            <person name="Groussin M."/>
            <person name="Gibbons S.M."/>
            <person name="Avila-Pacheco J."/>
            <person name="Jiang X."/>
            <person name="Kearney S.M."/>
            <person name="Perrotta A.R."/>
            <person name="Berdy B."/>
            <person name="Zhao S."/>
            <person name="Lieberman T.D."/>
            <person name="Swanson P.K."/>
            <person name="Smith M."/>
            <person name="Roesemann S."/>
            <person name="Alexander J.E."/>
            <person name="Rich S.A."/>
            <person name="Livny J."/>
            <person name="Vlamakis H."/>
            <person name="Clish C."/>
            <person name="Bullock K."/>
            <person name="Deik A."/>
            <person name="Scott J."/>
            <person name="Pierce K.A."/>
            <person name="Xavier R.J."/>
            <person name="Alm E.J."/>
        </authorList>
    </citation>
    <scope>NUCLEOTIDE SEQUENCE [LARGE SCALE GENOMIC DNA]</scope>
    <source>
        <strain evidence="1 2">BIOML-A162</strain>
    </source>
</reference>
<protein>
    <submittedName>
        <fullName evidence="1">Uncharacterized protein</fullName>
    </submittedName>
</protein>
<accession>A0A0P0F5L5</accession>
<dbReference type="Gene3D" id="2.60.40.1930">
    <property type="match status" value="1"/>
</dbReference>
<evidence type="ECO:0000313" key="1">
    <source>
        <dbReference type="EMBL" id="KAB4469023.1"/>
    </source>
</evidence>
<dbReference type="Proteomes" id="UP000436858">
    <property type="component" value="Unassembled WGS sequence"/>
</dbReference>
<organism evidence="1 2">
    <name type="scientific">Bacteroides thetaiotaomicron</name>
    <dbReference type="NCBI Taxonomy" id="818"/>
    <lineage>
        <taxon>Bacteria</taxon>
        <taxon>Pseudomonadati</taxon>
        <taxon>Bacteroidota</taxon>
        <taxon>Bacteroidia</taxon>
        <taxon>Bacteroidales</taxon>
        <taxon>Bacteroidaceae</taxon>
        <taxon>Bacteroides</taxon>
    </lineage>
</organism>
<comment type="caution">
    <text evidence="1">The sequence shown here is derived from an EMBL/GenBank/DDBJ whole genome shotgun (WGS) entry which is preliminary data.</text>
</comment>
<dbReference type="KEGG" id="btho:Btheta7330_04877"/>
<gene>
    <name evidence="1" type="ORF">GAN91_27735</name>
</gene>
<dbReference type="GeneID" id="60924603"/>